<protein>
    <recommendedName>
        <fullName evidence="2">protein-glutamate O-methyltransferase</fullName>
        <ecNumber evidence="2">2.1.1.80</ecNumber>
    </recommendedName>
</protein>
<dbReference type="NCBIfam" id="TIGR00229">
    <property type="entry name" value="sensory_box"/>
    <property type="match status" value="2"/>
</dbReference>
<dbReference type="SMART" id="SM00091">
    <property type="entry name" value="PAS"/>
    <property type="match status" value="2"/>
</dbReference>
<gene>
    <name evidence="11" type="ORF">CF165_39770</name>
</gene>
<evidence type="ECO:0000256" key="2">
    <source>
        <dbReference type="ARBA" id="ARBA00012534"/>
    </source>
</evidence>
<keyword evidence="12" id="KW-1185">Reference proteome</keyword>
<sequence length="725" mass="81423">MGGARIRRGRPAGRDGAGRERRPAHRVLPAAAAGAAPRRVQRGGERRRPTAGRTARTPRRSRTGPRAAAGRADRANLGLQPVVGRWEGRVGRAGPARRVTRRRVACRGVTDPGLEDDEFESVLAYLKESRGFDFTGYKRSSLRRRVLRRMNQVGIDNYVDYIDQLQVNADEFAALFNTILINVTGFFRDPEAWEFLREHAIPALLAERSPEEPIRVWSAGCAGGQEAYSLAIAFADAIGVEAFRQRVKIYATDVDEEALAQARHAAYTAAEVEGLPEAKLEEYFELQGSRYCFRKDLRRSVIFGRNDLVQDAPISRIDLLVCRNTLMYFNAETQTKILERFHFALAARGLLFLGKAEMLLSHTRIFEPLDLKRRLFRKAAGTPAGYSHFVTPGLPTRRPIDVSGLEELRESAFSASPVAQVVVTADEVVALVNQQAEIAFGLSERDVGRSLWDLDVSYRPVALRPYVEQARLERRSLRIKDVEWRRAGDVAWYEVHVNPLVNRDKSLLGVSVVFHDVSWARQLLTELEHSNRQLESAYEELQSTNEELETTNEELQSTVEELETTNEELQSTNEELETMNEELQSTNDELQTINDALRDRSVELDELNDFLESVLTSIQAGIIVVDAEMRIKAWNRGAEDLWGVRREEAEGAHLLNLDIGLQLAELRPAVRDALAEPGFHTELSLNAINRRGRTATVRLVCSSLRAANGQSQGALLLMEETPQTP</sequence>
<keyword evidence="5" id="KW-0949">S-adenosyl-L-methionine</keyword>
<evidence type="ECO:0000313" key="12">
    <source>
        <dbReference type="Proteomes" id="UP000215199"/>
    </source>
</evidence>
<evidence type="ECO:0000256" key="1">
    <source>
        <dbReference type="ARBA" id="ARBA00001541"/>
    </source>
</evidence>
<keyword evidence="3" id="KW-0489">Methyltransferase</keyword>
<evidence type="ECO:0000313" key="11">
    <source>
        <dbReference type="EMBL" id="OXM61186.1"/>
    </source>
</evidence>
<evidence type="ECO:0000256" key="4">
    <source>
        <dbReference type="ARBA" id="ARBA00022679"/>
    </source>
</evidence>
<dbReference type="InterPro" id="IPR000700">
    <property type="entry name" value="PAS-assoc_C"/>
</dbReference>
<dbReference type="InterPro" id="IPR013656">
    <property type="entry name" value="PAS_4"/>
</dbReference>
<dbReference type="SUPFAM" id="SSF55785">
    <property type="entry name" value="PYP-like sensor domain (PAS domain)"/>
    <property type="match status" value="2"/>
</dbReference>
<dbReference type="CDD" id="cd00130">
    <property type="entry name" value="PAS"/>
    <property type="match status" value="2"/>
</dbReference>
<accession>A0A229SQL6</accession>
<dbReference type="GO" id="GO:0032259">
    <property type="term" value="P:methylation"/>
    <property type="evidence" value="ECO:0007669"/>
    <property type="project" value="UniProtKB-KW"/>
</dbReference>
<keyword evidence="4" id="KW-0808">Transferase</keyword>
<dbReference type="InterPro" id="IPR000014">
    <property type="entry name" value="PAS"/>
</dbReference>
<dbReference type="InterPro" id="IPR022642">
    <property type="entry name" value="CheR_C"/>
</dbReference>
<evidence type="ECO:0000259" key="8">
    <source>
        <dbReference type="PROSITE" id="PS50112"/>
    </source>
</evidence>
<dbReference type="Pfam" id="PF01739">
    <property type="entry name" value="CheR"/>
    <property type="match status" value="1"/>
</dbReference>
<dbReference type="InterPro" id="IPR022641">
    <property type="entry name" value="CheR_N"/>
</dbReference>
<dbReference type="Pfam" id="PF00989">
    <property type="entry name" value="PAS"/>
    <property type="match status" value="1"/>
</dbReference>
<dbReference type="Pfam" id="PF08448">
    <property type="entry name" value="PAS_4"/>
    <property type="match status" value="1"/>
</dbReference>
<feature type="compositionally biased region" description="Basic and acidic residues" evidence="7">
    <location>
        <begin position="12"/>
        <end position="21"/>
    </location>
</feature>
<dbReference type="SMART" id="SM00138">
    <property type="entry name" value="MeTrc"/>
    <property type="match status" value="1"/>
</dbReference>
<dbReference type="PROSITE" id="PS50112">
    <property type="entry name" value="PAS"/>
    <property type="match status" value="1"/>
</dbReference>
<dbReference type="SUPFAM" id="SSF47757">
    <property type="entry name" value="Chemotaxis receptor methyltransferase CheR, N-terminal domain"/>
    <property type="match status" value="1"/>
</dbReference>
<feature type="coiled-coil region" evidence="6">
    <location>
        <begin position="520"/>
        <end position="600"/>
    </location>
</feature>
<dbReference type="Proteomes" id="UP000215199">
    <property type="component" value="Unassembled WGS sequence"/>
</dbReference>
<reference evidence="12" key="1">
    <citation type="submission" date="2017-07" db="EMBL/GenBank/DDBJ databases">
        <title>Comparative genome mining reveals phylogenetic distribution patterns of secondary metabolites in Amycolatopsis.</title>
        <authorList>
            <person name="Adamek M."/>
            <person name="Alanjary M."/>
            <person name="Sales-Ortells H."/>
            <person name="Goodfellow M."/>
            <person name="Bull A.T."/>
            <person name="Kalinowski J."/>
            <person name="Ziemert N."/>
        </authorList>
    </citation>
    <scope>NUCLEOTIDE SEQUENCE [LARGE SCALE GENOMIC DNA]</scope>
    <source>
        <strain evidence="12">H5</strain>
    </source>
</reference>
<dbReference type="InterPro" id="IPR000780">
    <property type="entry name" value="CheR_MeTrfase"/>
</dbReference>
<feature type="domain" description="PAC" evidence="9">
    <location>
        <begin position="475"/>
        <end position="529"/>
    </location>
</feature>
<evidence type="ECO:0000259" key="10">
    <source>
        <dbReference type="PROSITE" id="PS50123"/>
    </source>
</evidence>
<feature type="compositionally biased region" description="Low complexity" evidence="7">
    <location>
        <begin position="26"/>
        <end position="38"/>
    </location>
</feature>
<feature type="compositionally biased region" description="Basic residues" evidence="7">
    <location>
        <begin position="1"/>
        <end position="11"/>
    </location>
</feature>
<dbReference type="GO" id="GO:0008983">
    <property type="term" value="F:protein-glutamate O-methyltransferase activity"/>
    <property type="evidence" value="ECO:0007669"/>
    <property type="project" value="UniProtKB-EC"/>
</dbReference>
<dbReference type="InterPro" id="IPR029063">
    <property type="entry name" value="SAM-dependent_MTases_sf"/>
</dbReference>
<dbReference type="Gene3D" id="1.20.1480.30">
    <property type="entry name" value="Designed four-helix bundle protein"/>
    <property type="match status" value="1"/>
</dbReference>
<proteinExistence type="predicted"/>
<dbReference type="EC" id="2.1.1.80" evidence="2"/>
<evidence type="ECO:0000256" key="7">
    <source>
        <dbReference type="SAM" id="MobiDB-lite"/>
    </source>
</evidence>
<dbReference type="SUPFAM" id="SSF53335">
    <property type="entry name" value="S-adenosyl-L-methionine-dependent methyltransferases"/>
    <property type="match status" value="1"/>
</dbReference>
<dbReference type="PROSITE" id="PS50123">
    <property type="entry name" value="CHER"/>
    <property type="match status" value="1"/>
</dbReference>
<dbReference type="AlphaFoldDB" id="A0A229SQL6"/>
<dbReference type="Pfam" id="PF03705">
    <property type="entry name" value="CheR_N"/>
    <property type="match status" value="1"/>
</dbReference>
<dbReference type="Gene3D" id="3.40.50.150">
    <property type="entry name" value="Vaccinia Virus protein VP39"/>
    <property type="match status" value="1"/>
</dbReference>
<evidence type="ECO:0000256" key="5">
    <source>
        <dbReference type="ARBA" id="ARBA00022691"/>
    </source>
</evidence>
<dbReference type="InterPro" id="IPR035965">
    <property type="entry name" value="PAS-like_dom_sf"/>
</dbReference>
<feature type="domain" description="CheR-type methyltransferase" evidence="10">
    <location>
        <begin position="107"/>
        <end position="379"/>
    </location>
</feature>
<evidence type="ECO:0000256" key="3">
    <source>
        <dbReference type="ARBA" id="ARBA00022603"/>
    </source>
</evidence>
<name>A0A229SQL6_9PSEU</name>
<dbReference type="PROSITE" id="PS50113">
    <property type="entry name" value="PAC"/>
    <property type="match status" value="1"/>
</dbReference>
<feature type="domain" description="PAS" evidence="8">
    <location>
        <begin position="607"/>
        <end position="655"/>
    </location>
</feature>
<feature type="region of interest" description="Disordered" evidence="7">
    <location>
        <begin position="1"/>
        <end position="74"/>
    </location>
</feature>
<dbReference type="InterPro" id="IPR050903">
    <property type="entry name" value="Bact_Chemotaxis_MeTrfase"/>
</dbReference>
<dbReference type="EMBL" id="NMUL01000049">
    <property type="protein sequence ID" value="OXM61186.1"/>
    <property type="molecule type" value="Genomic_DNA"/>
</dbReference>
<dbReference type="InterPro" id="IPR013767">
    <property type="entry name" value="PAS_fold"/>
</dbReference>
<dbReference type="InterPro" id="IPR036804">
    <property type="entry name" value="CheR_N_sf"/>
</dbReference>
<comment type="catalytic activity">
    <reaction evidence="1">
        <text>L-glutamyl-[protein] + S-adenosyl-L-methionine = [protein]-L-glutamate 5-O-methyl ester + S-adenosyl-L-homocysteine</text>
        <dbReference type="Rhea" id="RHEA:24452"/>
        <dbReference type="Rhea" id="RHEA-COMP:10208"/>
        <dbReference type="Rhea" id="RHEA-COMP:10311"/>
        <dbReference type="ChEBI" id="CHEBI:29973"/>
        <dbReference type="ChEBI" id="CHEBI:57856"/>
        <dbReference type="ChEBI" id="CHEBI:59789"/>
        <dbReference type="ChEBI" id="CHEBI:82795"/>
        <dbReference type="EC" id="2.1.1.80"/>
    </reaction>
</comment>
<dbReference type="Gene3D" id="1.10.155.10">
    <property type="entry name" value="Chemotaxis receptor methyltransferase CheR, N-terminal domain"/>
    <property type="match status" value="1"/>
</dbReference>
<dbReference type="PANTHER" id="PTHR24422:SF10">
    <property type="entry name" value="CHEMOTAXIS PROTEIN METHYLTRANSFERASE 2"/>
    <property type="match status" value="1"/>
</dbReference>
<organism evidence="11 12">
    <name type="scientific">Amycolatopsis vastitatis</name>
    <dbReference type="NCBI Taxonomy" id="1905142"/>
    <lineage>
        <taxon>Bacteria</taxon>
        <taxon>Bacillati</taxon>
        <taxon>Actinomycetota</taxon>
        <taxon>Actinomycetes</taxon>
        <taxon>Pseudonocardiales</taxon>
        <taxon>Pseudonocardiaceae</taxon>
        <taxon>Amycolatopsis</taxon>
    </lineage>
</organism>
<dbReference type="GO" id="GO:0006355">
    <property type="term" value="P:regulation of DNA-templated transcription"/>
    <property type="evidence" value="ECO:0007669"/>
    <property type="project" value="InterPro"/>
</dbReference>
<dbReference type="Gene3D" id="3.30.450.20">
    <property type="entry name" value="PAS domain"/>
    <property type="match status" value="2"/>
</dbReference>
<dbReference type="PRINTS" id="PR00996">
    <property type="entry name" value="CHERMTFRASE"/>
</dbReference>
<evidence type="ECO:0000256" key="6">
    <source>
        <dbReference type="SAM" id="Coils"/>
    </source>
</evidence>
<evidence type="ECO:0000259" key="9">
    <source>
        <dbReference type="PROSITE" id="PS50113"/>
    </source>
</evidence>
<keyword evidence="6" id="KW-0175">Coiled coil</keyword>
<dbReference type="PANTHER" id="PTHR24422">
    <property type="entry name" value="CHEMOTAXIS PROTEIN METHYLTRANSFERASE"/>
    <property type="match status" value="1"/>
</dbReference>
<comment type="caution">
    <text evidence="11">The sequence shown here is derived from an EMBL/GenBank/DDBJ whole genome shotgun (WGS) entry which is preliminary data.</text>
</comment>